<evidence type="ECO:0000313" key="3">
    <source>
        <dbReference type="Proteomes" id="UP000319481"/>
    </source>
</evidence>
<keyword evidence="3" id="KW-1185">Reference proteome</keyword>
<comment type="caution">
    <text evidence="2">The sequence shown here is derived from an EMBL/GenBank/DDBJ whole genome shotgun (WGS) entry which is preliminary data.</text>
</comment>
<keyword evidence="1" id="KW-0472">Membrane</keyword>
<organism evidence="2 3">
    <name type="scientific">Agrobacterium salinitolerans</name>
    <dbReference type="NCBI Taxonomy" id="1183413"/>
    <lineage>
        <taxon>Bacteria</taxon>
        <taxon>Pseudomonadati</taxon>
        <taxon>Pseudomonadota</taxon>
        <taxon>Alphaproteobacteria</taxon>
        <taxon>Hyphomicrobiales</taxon>
        <taxon>Rhizobiaceae</taxon>
        <taxon>Rhizobium/Agrobacterium group</taxon>
        <taxon>Agrobacterium</taxon>
    </lineage>
</organism>
<evidence type="ECO:0000256" key="1">
    <source>
        <dbReference type="SAM" id="Phobius"/>
    </source>
</evidence>
<name>A0ABY3BVZ3_9HYPH</name>
<protein>
    <submittedName>
        <fullName evidence="2">Uncharacterized protein</fullName>
    </submittedName>
</protein>
<accession>A0ABY3BVZ3</accession>
<keyword evidence="1" id="KW-1133">Transmembrane helix</keyword>
<feature type="transmembrane region" description="Helical" evidence="1">
    <location>
        <begin position="56"/>
        <end position="77"/>
    </location>
</feature>
<reference evidence="2 3" key="1">
    <citation type="journal article" date="2019" name="Appl. Microbiol. Biotechnol.">
        <title>Differential efficiency of wild type rhizogenic strains for rol gene transformation of plants.</title>
        <authorList>
            <person name="Desmet S."/>
            <person name="De Keyser E."/>
            <person name="Van Vaerenbergh J."/>
            <person name="Baeyen S."/>
            <person name="Van Huylenbroeck J."/>
            <person name="Geelen D."/>
            <person name="Dhooghe E."/>
        </authorList>
    </citation>
    <scope>NUCLEOTIDE SEQUENCE [LARGE SCALE GENOMIC DNA]</scope>
    <source>
        <strain evidence="2 3">GBBC3283</strain>
    </source>
</reference>
<dbReference type="Proteomes" id="UP000319481">
    <property type="component" value="Unassembled WGS sequence"/>
</dbReference>
<proteinExistence type="predicted"/>
<dbReference type="RefSeq" id="WP_142911527.1">
    <property type="nucleotide sequence ID" value="NZ_JAPZLP010000001.1"/>
</dbReference>
<keyword evidence="1" id="KW-0812">Transmembrane</keyword>
<evidence type="ECO:0000313" key="2">
    <source>
        <dbReference type="EMBL" id="TRA96823.1"/>
    </source>
</evidence>
<dbReference type="EMBL" id="SGNZ01000001">
    <property type="protein sequence ID" value="TRA96823.1"/>
    <property type="molecule type" value="Genomic_DNA"/>
</dbReference>
<sequence>MIRQKIKEASPTLAGLFTIWLSDSQVGALYEKLQVACSKLDPYSVDSRCGGFDTTLLFFTCVLAGIGVGVTVHYFVVKEHK</sequence>
<gene>
    <name evidence="2" type="ORF">EXN23_00880</name>
</gene>